<keyword evidence="3" id="KW-1185">Reference proteome</keyword>
<feature type="region of interest" description="Disordered" evidence="1">
    <location>
        <begin position="59"/>
        <end position="97"/>
    </location>
</feature>
<proteinExistence type="predicted"/>
<dbReference type="EMBL" id="JAWQEG010003032">
    <property type="protein sequence ID" value="KAK3868352.1"/>
    <property type="molecule type" value="Genomic_DNA"/>
</dbReference>
<evidence type="ECO:0000313" key="3">
    <source>
        <dbReference type="Proteomes" id="UP001286313"/>
    </source>
</evidence>
<dbReference type="AlphaFoldDB" id="A0AAE1F7U7"/>
<comment type="caution">
    <text evidence="2">The sequence shown here is derived from an EMBL/GenBank/DDBJ whole genome shotgun (WGS) entry which is preliminary data.</text>
</comment>
<feature type="compositionally biased region" description="Basic and acidic residues" evidence="1">
    <location>
        <begin position="60"/>
        <end position="77"/>
    </location>
</feature>
<organism evidence="2 3">
    <name type="scientific">Petrolisthes cinctipes</name>
    <name type="common">Flat porcelain crab</name>
    <dbReference type="NCBI Taxonomy" id="88211"/>
    <lineage>
        <taxon>Eukaryota</taxon>
        <taxon>Metazoa</taxon>
        <taxon>Ecdysozoa</taxon>
        <taxon>Arthropoda</taxon>
        <taxon>Crustacea</taxon>
        <taxon>Multicrustacea</taxon>
        <taxon>Malacostraca</taxon>
        <taxon>Eumalacostraca</taxon>
        <taxon>Eucarida</taxon>
        <taxon>Decapoda</taxon>
        <taxon>Pleocyemata</taxon>
        <taxon>Anomura</taxon>
        <taxon>Galatheoidea</taxon>
        <taxon>Porcellanidae</taxon>
        <taxon>Petrolisthes</taxon>
    </lineage>
</organism>
<accession>A0AAE1F7U7</accession>
<dbReference type="Proteomes" id="UP001286313">
    <property type="component" value="Unassembled WGS sequence"/>
</dbReference>
<protein>
    <submittedName>
        <fullName evidence="2">Uncharacterized protein</fullName>
    </submittedName>
</protein>
<evidence type="ECO:0000256" key="1">
    <source>
        <dbReference type="SAM" id="MobiDB-lite"/>
    </source>
</evidence>
<reference evidence="2" key="1">
    <citation type="submission" date="2023-10" db="EMBL/GenBank/DDBJ databases">
        <title>Genome assemblies of two species of porcelain crab, Petrolisthes cinctipes and Petrolisthes manimaculis (Anomura: Porcellanidae).</title>
        <authorList>
            <person name="Angst P."/>
        </authorList>
    </citation>
    <scope>NUCLEOTIDE SEQUENCE</scope>
    <source>
        <strain evidence="2">PB745_01</strain>
        <tissue evidence="2">Gill</tissue>
    </source>
</reference>
<name>A0AAE1F7U7_PETCI</name>
<sequence length="130" mass="14510">MRLLLSSVRFSDERFSLSSSSPSYLKTLTSSCDSTSSPLPETVGMIKVNLATDTRHCKRGAAEPHSQHRSTHTDWGRAAHTHSIHEPLPPTNHIERRQPSLTCWPMITQERIQAPPPEMVPRLTGLDADC</sequence>
<gene>
    <name evidence="2" type="ORF">Pcinc_026248</name>
</gene>
<evidence type="ECO:0000313" key="2">
    <source>
        <dbReference type="EMBL" id="KAK3868352.1"/>
    </source>
</evidence>